<dbReference type="InterPro" id="IPR000189">
    <property type="entry name" value="Transglyc_AS"/>
</dbReference>
<dbReference type="InterPro" id="IPR008258">
    <property type="entry name" value="Transglycosylase_SLT_dom_1"/>
</dbReference>
<dbReference type="InterPro" id="IPR008939">
    <property type="entry name" value="Lytic_TGlycosylase_superhlx_U"/>
</dbReference>
<dbReference type="Gene3D" id="1.10.530.10">
    <property type="match status" value="1"/>
</dbReference>
<dbReference type="Proteomes" id="UP000092498">
    <property type="component" value="Chromosome"/>
</dbReference>
<feature type="compositionally biased region" description="Low complexity" evidence="4">
    <location>
        <begin position="118"/>
        <end position="132"/>
    </location>
</feature>
<dbReference type="GO" id="GO:0008933">
    <property type="term" value="F:peptidoglycan lytic transglycosylase activity"/>
    <property type="evidence" value="ECO:0007669"/>
    <property type="project" value="InterPro"/>
</dbReference>
<name>A0A1B1ALC2_9PROT</name>
<evidence type="ECO:0000259" key="6">
    <source>
        <dbReference type="Pfam" id="PF01464"/>
    </source>
</evidence>
<feature type="signal peptide" evidence="5">
    <location>
        <begin position="1"/>
        <end position="22"/>
    </location>
</feature>
<dbReference type="OrthoDB" id="9815002at2"/>
<dbReference type="InterPro" id="IPR023346">
    <property type="entry name" value="Lysozyme-like_dom_sf"/>
</dbReference>
<dbReference type="SUPFAM" id="SSF48435">
    <property type="entry name" value="Bacterial muramidases"/>
    <property type="match status" value="1"/>
</dbReference>
<dbReference type="GO" id="GO:0000270">
    <property type="term" value="P:peptidoglycan metabolic process"/>
    <property type="evidence" value="ECO:0007669"/>
    <property type="project" value="InterPro"/>
</dbReference>
<gene>
    <name evidence="7" type="ORF">ATE48_16240</name>
</gene>
<dbReference type="RefSeq" id="WP_066773329.1">
    <property type="nucleotide sequence ID" value="NZ_CP013244.1"/>
</dbReference>
<dbReference type="InParanoid" id="A0A1B1ALC2"/>
<organism evidence="7 8">
    <name type="scientific">Candidatus Viadribacter manganicus</name>
    <dbReference type="NCBI Taxonomy" id="1759059"/>
    <lineage>
        <taxon>Bacteria</taxon>
        <taxon>Pseudomonadati</taxon>
        <taxon>Pseudomonadota</taxon>
        <taxon>Alphaproteobacteria</taxon>
        <taxon>Hyphomonadales</taxon>
        <taxon>Hyphomonadaceae</taxon>
        <taxon>Candidatus Viadribacter</taxon>
    </lineage>
</organism>
<accession>A0A1B1ALC2</accession>
<dbReference type="STRING" id="1759059.ATE48_16240"/>
<evidence type="ECO:0000313" key="7">
    <source>
        <dbReference type="EMBL" id="ANP47353.1"/>
    </source>
</evidence>
<reference evidence="7 8" key="1">
    <citation type="submission" date="2015-11" db="EMBL/GenBank/DDBJ databases">
        <title>Whole-Genome Sequence of Candidatus Oderbacter manganicum from the National Park Lower Oder Valley, Germany.</title>
        <authorList>
            <person name="Braun B."/>
            <person name="Liere K."/>
            <person name="Szewzyk U."/>
        </authorList>
    </citation>
    <scope>NUCLEOTIDE SEQUENCE [LARGE SCALE GENOMIC DNA]</scope>
    <source>
        <strain evidence="7 8">OTSz_A_272</strain>
    </source>
</reference>
<dbReference type="Gene3D" id="1.25.20.10">
    <property type="entry name" value="Bacterial muramidases"/>
    <property type="match status" value="1"/>
</dbReference>
<proteinExistence type="inferred from homology"/>
<feature type="domain" description="Transglycosylase SLT" evidence="6">
    <location>
        <begin position="355"/>
        <end position="463"/>
    </location>
</feature>
<evidence type="ECO:0000256" key="4">
    <source>
        <dbReference type="SAM" id="MobiDB-lite"/>
    </source>
</evidence>
<comment type="similarity">
    <text evidence="1">Belongs to the transglycosylase Slt family.</text>
</comment>
<dbReference type="Pfam" id="PF01464">
    <property type="entry name" value="SLT"/>
    <property type="match status" value="1"/>
</dbReference>
<keyword evidence="8" id="KW-1185">Reference proteome</keyword>
<dbReference type="KEGG" id="cbot:ATE48_16240"/>
<feature type="chain" id="PRO_5008518983" description="Transglycosylase SLT domain-containing protein" evidence="5">
    <location>
        <begin position="23"/>
        <end position="526"/>
    </location>
</feature>
<dbReference type="PANTHER" id="PTHR37423:SF2">
    <property type="entry name" value="MEMBRANE-BOUND LYTIC MUREIN TRANSGLYCOSYLASE C"/>
    <property type="match status" value="1"/>
</dbReference>
<dbReference type="GO" id="GO:0042597">
    <property type="term" value="C:periplasmic space"/>
    <property type="evidence" value="ECO:0007669"/>
    <property type="project" value="InterPro"/>
</dbReference>
<dbReference type="GO" id="GO:0016020">
    <property type="term" value="C:membrane"/>
    <property type="evidence" value="ECO:0007669"/>
    <property type="project" value="InterPro"/>
</dbReference>
<sequence>MTFRYAFAAFSVAALVAPAVHAEPRILVLTEQDEAAYRDAFEAIDSGDWRAVGTALSRANDDVLDGAVRGRMLLSRSYRASWSDYSSWLNRYGDYGMATAVYDRAMDSRSRRARRAGTRAPSPVAGRGRTLPGTPPPIPGDTVSARAAIERVHERIGAADFDAARDIALAQVGGPRSGVAQWQLGLIAYRAHDYAEAVRQFEASAQWPHHGGWARAGVHYWAARARLAAGETRGVTQHLEAAAERPWTFYGQLAETQLGRDSSLEFQQPEITDGAITRLIERYPAARRAAALAQLGRLSEVESEMRRLHADLDPADDRSFLALAIALEAPAAQLRVAEYGGRDVAAGFCPTTSFEPENGFSLDRALLYAIVRQESYFNPKAVSVSNARGLMQLLPSTARDMDRSHNYRRAPAPLFEPGLNMRLGQDYLQWLMTEFHNDGDLGRVFAAYNGGPGWLSRWLATQPADLDPLLVLEMMPRAESRDYAERSLSHMALCRKRYGQPTPELDRLASGAPALYTPLDQRVAGR</sequence>
<keyword evidence="3 5" id="KW-0732">Signal</keyword>
<evidence type="ECO:0000256" key="3">
    <source>
        <dbReference type="ARBA" id="ARBA00022729"/>
    </source>
</evidence>
<comment type="similarity">
    <text evidence="2">Belongs to the virb1 family.</text>
</comment>
<dbReference type="AlphaFoldDB" id="A0A1B1ALC2"/>
<dbReference type="SUPFAM" id="SSF53955">
    <property type="entry name" value="Lysozyme-like"/>
    <property type="match status" value="1"/>
</dbReference>
<dbReference type="GO" id="GO:0004553">
    <property type="term" value="F:hydrolase activity, hydrolyzing O-glycosyl compounds"/>
    <property type="evidence" value="ECO:0007669"/>
    <property type="project" value="InterPro"/>
</dbReference>
<evidence type="ECO:0000256" key="1">
    <source>
        <dbReference type="ARBA" id="ARBA00007734"/>
    </source>
</evidence>
<evidence type="ECO:0000256" key="5">
    <source>
        <dbReference type="SAM" id="SignalP"/>
    </source>
</evidence>
<protein>
    <recommendedName>
        <fullName evidence="6">Transglycosylase SLT domain-containing protein</fullName>
    </recommendedName>
</protein>
<dbReference type="CDD" id="cd13401">
    <property type="entry name" value="Slt70-like"/>
    <property type="match status" value="1"/>
</dbReference>
<dbReference type="EMBL" id="CP013244">
    <property type="protein sequence ID" value="ANP47353.1"/>
    <property type="molecule type" value="Genomic_DNA"/>
</dbReference>
<dbReference type="PROSITE" id="PS00922">
    <property type="entry name" value="TRANSGLYCOSYLASE"/>
    <property type="match status" value="1"/>
</dbReference>
<feature type="region of interest" description="Disordered" evidence="4">
    <location>
        <begin position="110"/>
        <end position="140"/>
    </location>
</feature>
<evidence type="ECO:0000256" key="2">
    <source>
        <dbReference type="ARBA" id="ARBA00009387"/>
    </source>
</evidence>
<dbReference type="PANTHER" id="PTHR37423">
    <property type="entry name" value="SOLUBLE LYTIC MUREIN TRANSGLYCOSYLASE-RELATED"/>
    <property type="match status" value="1"/>
</dbReference>
<evidence type="ECO:0000313" key="8">
    <source>
        <dbReference type="Proteomes" id="UP000092498"/>
    </source>
</evidence>